<protein>
    <recommendedName>
        <fullName evidence="3">dihydrofolate reductase</fullName>
        <ecNumber evidence="3">1.5.1.3</ecNumber>
    </recommendedName>
</protein>
<sequence length="114" mass="12683">MILSLIAAADEDNVIGIGNTLPWDLPADLKYFREKTKGHIVIMGRKTFDSIVEKLGHPLPDRRNVVITRSGDLYAGDYDMVSSMDEAIELAERAEVEEAFVIGGQQTYEIALPF</sequence>
<dbReference type="PROSITE" id="PS00075">
    <property type="entry name" value="DHFR_1"/>
    <property type="match status" value="1"/>
</dbReference>
<evidence type="ECO:0000256" key="2">
    <source>
        <dbReference type="ARBA" id="ARBA00009539"/>
    </source>
</evidence>
<dbReference type="InterPro" id="IPR012259">
    <property type="entry name" value="DHFR"/>
</dbReference>
<evidence type="ECO:0000256" key="5">
    <source>
        <dbReference type="ARBA" id="ARBA00022857"/>
    </source>
</evidence>
<dbReference type="Pfam" id="PF00186">
    <property type="entry name" value="DHFR_1"/>
    <property type="match status" value="1"/>
</dbReference>
<dbReference type="PANTHER" id="PTHR48069">
    <property type="entry name" value="DIHYDROFOLATE REDUCTASE"/>
    <property type="match status" value="1"/>
</dbReference>
<dbReference type="SUPFAM" id="SSF53597">
    <property type="entry name" value="Dihydrofolate reductase-like"/>
    <property type="match status" value="1"/>
</dbReference>
<dbReference type="PRINTS" id="PR00070">
    <property type="entry name" value="DHFR"/>
</dbReference>
<keyword evidence="4" id="KW-0554">One-carbon metabolism</keyword>
<comment type="pathway">
    <text evidence="1">Cofactor biosynthesis; tetrahydrofolate biosynthesis; 5,6,7,8-tetrahydrofolate from 7,8-dihydrofolate: step 1/1.</text>
</comment>
<gene>
    <name evidence="9" type="ORF">A3H16_01690</name>
</gene>
<feature type="non-terminal residue" evidence="9">
    <location>
        <position position="114"/>
    </location>
</feature>
<dbReference type="GO" id="GO:0046655">
    <property type="term" value="P:folic acid metabolic process"/>
    <property type="evidence" value="ECO:0007669"/>
    <property type="project" value="TreeGrafter"/>
</dbReference>
<dbReference type="Proteomes" id="UP000178601">
    <property type="component" value="Unassembled WGS sequence"/>
</dbReference>
<reference evidence="9 10" key="1">
    <citation type="journal article" date="2016" name="Nat. Commun.">
        <title>Thousands of microbial genomes shed light on interconnected biogeochemical processes in an aquifer system.</title>
        <authorList>
            <person name="Anantharaman K."/>
            <person name="Brown C.T."/>
            <person name="Hug L.A."/>
            <person name="Sharon I."/>
            <person name="Castelle C.J."/>
            <person name="Probst A.J."/>
            <person name="Thomas B.C."/>
            <person name="Singh A."/>
            <person name="Wilkins M.J."/>
            <person name="Karaoz U."/>
            <person name="Brodie E.L."/>
            <person name="Williams K.H."/>
            <person name="Hubbard S.S."/>
            <person name="Banfield J.F."/>
        </authorList>
    </citation>
    <scope>NUCLEOTIDE SEQUENCE [LARGE SCALE GENOMIC DNA]</scope>
</reference>
<comment type="caution">
    <text evidence="9">The sequence shown here is derived from an EMBL/GenBank/DDBJ whole genome shotgun (WGS) entry which is preliminary data.</text>
</comment>
<dbReference type="PANTHER" id="PTHR48069:SF3">
    <property type="entry name" value="DIHYDROFOLATE REDUCTASE"/>
    <property type="match status" value="1"/>
</dbReference>
<dbReference type="InterPro" id="IPR017925">
    <property type="entry name" value="DHFR_CS"/>
</dbReference>
<dbReference type="GO" id="GO:0050661">
    <property type="term" value="F:NADP binding"/>
    <property type="evidence" value="ECO:0007669"/>
    <property type="project" value="InterPro"/>
</dbReference>
<dbReference type="GO" id="GO:0004146">
    <property type="term" value="F:dihydrofolate reductase activity"/>
    <property type="evidence" value="ECO:0007669"/>
    <property type="project" value="UniProtKB-EC"/>
</dbReference>
<comment type="similarity">
    <text evidence="2 7">Belongs to the dihydrofolate reductase family.</text>
</comment>
<keyword evidence="6" id="KW-0560">Oxidoreductase</keyword>
<dbReference type="EC" id="1.5.1.3" evidence="3"/>
<evidence type="ECO:0000256" key="3">
    <source>
        <dbReference type="ARBA" id="ARBA00012856"/>
    </source>
</evidence>
<evidence type="ECO:0000256" key="7">
    <source>
        <dbReference type="RuleBase" id="RU004474"/>
    </source>
</evidence>
<dbReference type="GO" id="GO:0046452">
    <property type="term" value="P:dihydrofolate metabolic process"/>
    <property type="evidence" value="ECO:0007669"/>
    <property type="project" value="TreeGrafter"/>
</dbReference>
<keyword evidence="5" id="KW-0521">NADP</keyword>
<dbReference type="InterPro" id="IPR001796">
    <property type="entry name" value="DHFR_dom"/>
</dbReference>
<evidence type="ECO:0000256" key="6">
    <source>
        <dbReference type="ARBA" id="ARBA00023002"/>
    </source>
</evidence>
<dbReference type="EMBL" id="MFMQ01000035">
    <property type="protein sequence ID" value="OGG91830.1"/>
    <property type="molecule type" value="Genomic_DNA"/>
</dbReference>
<dbReference type="GO" id="GO:0046654">
    <property type="term" value="P:tetrahydrofolate biosynthetic process"/>
    <property type="evidence" value="ECO:0007669"/>
    <property type="project" value="UniProtKB-UniPathway"/>
</dbReference>
<evidence type="ECO:0000259" key="8">
    <source>
        <dbReference type="PROSITE" id="PS51330"/>
    </source>
</evidence>
<dbReference type="InterPro" id="IPR024072">
    <property type="entry name" value="DHFR-like_dom_sf"/>
</dbReference>
<evidence type="ECO:0000313" key="10">
    <source>
        <dbReference type="Proteomes" id="UP000178601"/>
    </source>
</evidence>
<dbReference type="UniPathway" id="UPA00077">
    <property type="reaction ID" value="UER00158"/>
</dbReference>
<evidence type="ECO:0000256" key="4">
    <source>
        <dbReference type="ARBA" id="ARBA00022563"/>
    </source>
</evidence>
<evidence type="ECO:0000256" key="1">
    <source>
        <dbReference type="ARBA" id="ARBA00004903"/>
    </source>
</evidence>
<dbReference type="AlphaFoldDB" id="A0A1F6G170"/>
<evidence type="ECO:0000313" key="9">
    <source>
        <dbReference type="EMBL" id="OGG91830.1"/>
    </source>
</evidence>
<dbReference type="PROSITE" id="PS51330">
    <property type="entry name" value="DHFR_2"/>
    <property type="match status" value="1"/>
</dbReference>
<accession>A0A1F6G170</accession>
<dbReference type="Gene3D" id="3.40.430.10">
    <property type="entry name" value="Dihydrofolate Reductase, subunit A"/>
    <property type="match status" value="1"/>
</dbReference>
<organism evidence="9 10">
    <name type="scientific">Candidatus Kaiserbacteria bacterium RIFCSPLOWO2_12_FULL_53_8</name>
    <dbReference type="NCBI Taxonomy" id="1798529"/>
    <lineage>
        <taxon>Bacteria</taxon>
        <taxon>Candidatus Kaiseribacteriota</taxon>
    </lineage>
</organism>
<dbReference type="CDD" id="cd00209">
    <property type="entry name" value="DHFR"/>
    <property type="match status" value="1"/>
</dbReference>
<proteinExistence type="inferred from homology"/>
<dbReference type="GO" id="GO:0006730">
    <property type="term" value="P:one-carbon metabolic process"/>
    <property type="evidence" value="ECO:0007669"/>
    <property type="project" value="UniProtKB-KW"/>
</dbReference>
<name>A0A1F6G170_9BACT</name>
<feature type="domain" description="DHFR" evidence="8">
    <location>
        <begin position="2"/>
        <end position="114"/>
    </location>
</feature>